<dbReference type="GO" id="GO:0008721">
    <property type="term" value="F:D-serine ammonia-lyase activity"/>
    <property type="evidence" value="ECO:0007669"/>
    <property type="project" value="TreeGrafter"/>
</dbReference>
<evidence type="ECO:0000313" key="2">
    <source>
        <dbReference type="EMBL" id="MPY55965.1"/>
    </source>
</evidence>
<accession>A0A5N8XBR6</accession>
<dbReference type="InterPro" id="IPR051466">
    <property type="entry name" value="D-amino_acid_metab_enzyme"/>
</dbReference>
<dbReference type="Proteomes" id="UP000400924">
    <property type="component" value="Unassembled WGS sequence"/>
</dbReference>
<name>A0A5N8XBR6_9ACTN</name>
<gene>
    <name evidence="2" type="ORF">FNH08_01795</name>
</gene>
<evidence type="ECO:0000259" key="1">
    <source>
        <dbReference type="Pfam" id="PF01168"/>
    </source>
</evidence>
<dbReference type="PANTHER" id="PTHR28004:SF2">
    <property type="entry name" value="D-SERINE DEHYDRATASE"/>
    <property type="match status" value="1"/>
</dbReference>
<dbReference type="RefSeq" id="WP_152769441.1">
    <property type="nucleotide sequence ID" value="NZ_VJZC01000005.1"/>
</dbReference>
<reference evidence="2 3" key="1">
    <citation type="submission" date="2019-07" db="EMBL/GenBank/DDBJ databases">
        <title>New species of Amycolatopsis and Streptomyces.</title>
        <authorList>
            <person name="Duangmal K."/>
            <person name="Teo W.F.A."/>
            <person name="Lipun K."/>
        </authorList>
    </citation>
    <scope>NUCLEOTIDE SEQUENCE [LARGE SCALE GENOMIC DNA]</scope>
    <source>
        <strain evidence="2 3">NBRC 106415</strain>
    </source>
</reference>
<dbReference type="OrthoDB" id="2445260at2"/>
<dbReference type="InterPro" id="IPR029066">
    <property type="entry name" value="PLP-binding_barrel"/>
</dbReference>
<evidence type="ECO:0000313" key="3">
    <source>
        <dbReference type="Proteomes" id="UP000400924"/>
    </source>
</evidence>
<dbReference type="EMBL" id="VJZC01000005">
    <property type="protein sequence ID" value="MPY55965.1"/>
    <property type="molecule type" value="Genomic_DNA"/>
</dbReference>
<proteinExistence type="predicted"/>
<protein>
    <submittedName>
        <fullName evidence="2">Amino acid deaminase/aldolase</fullName>
    </submittedName>
</protein>
<dbReference type="SUPFAM" id="SSF51419">
    <property type="entry name" value="PLP-binding barrel"/>
    <property type="match status" value="1"/>
</dbReference>
<dbReference type="Gene3D" id="3.20.20.10">
    <property type="entry name" value="Alanine racemase"/>
    <property type="match status" value="1"/>
</dbReference>
<keyword evidence="3" id="KW-1185">Reference proteome</keyword>
<organism evidence="2 3">
    <name type="scientific">Streptomyces spongiae</name>
    <dbReference type="NCBI Taxonomy" id="565072"/>
    <lineage>
        <taxon>Bacteria</taxon>
        <taxon>Bacillati</taxon>
        <taxon>Actinomycetota</taxon>
        <taxon>Actinomycetes</taxon>
        <taxon>Kitasatosporales</taxon>
        <taxon>Streptomycetaceae</taxon>
        <taxon>Streptomyces</taxon>
    </lineage>
</organism>
<dbReference type="InterPro" id="IPR001608">
    <property type="entry name" value="Ala_racemase_N"/>
</dbReference>
<dbReference type="PANTHER" id="PTHR28004">
    <property type="entry name" value="ZGC:162816-RELATED"/>
    <property type="match status" value="1"/>
</dbReference>
<feature type="domain" description="Alanine racemase N-terminal" evidence="1">
    <location>
        <begin position="46"/>
        <end position="293"/>
    </location>
</feature>
<comment type="caution">
    <text evidence="2">The sequence shown here is derived from an EMBL/GenBank/DDBJ whole genome shotgun (WGS) entry which is preliminary data.</text>
</comment>
<dbReference type="AlphaFoldDB" id="A0A5N8XBR6"/>
<dbReference type="GO" id="GO:0036088">
    <property type="term" value="P:D-serine catabolic process"/>
    <property type="evidence" value="ECO:0007669"/>
    <property type="project" value="TreeGrafter"/>
</dbReference>
<dbReference type="Pfam" id="PF01168">
    <property type="entry name" value="Ala_racemase_N"/>
    <property type="match status" value="1"/>
</dbReference>
<dbReference type="CDD" id="cd06813">
    <property type="entry name" value="PLPDE_III_DSD_D-TA_like_2"/>
    <property type="match status" value="1"/>
</dbReference>
<sequence>MRTVSTHTASRTDVRKPGSAISAPNEVRMIQLSRATEHLDPPFAVVDLDAFDANTADLARRAAGQATIRLASKSVRSSDLIRRAVQHQGYRGILAFTLPEALWLAEEHQDVVIGYPTTDRTALKRLASDESAASRVTLMVDSIGQLDFVDEVVGRSRPDIRVCIDLDASLELAGGRIHLGPYRSPVHSPQQAAALAHAIQSRAGFHLAGVMSYEGQIAGLGDNQPGSLLKRAAIRAMQRISASELADRRAAAIAAVEAVAPLEFVNGGGTGSIEQTAAEHVITEIGAGSGLYGPGLFDYYRRFRPRPAAFFVMSVVRRPTTKIATVLGGGWIASGPPGLDRQPTLSWPHGLRMNPMEGAGEVQTPVLGAAAQGLRLGDHVWFRHAKAGELCERVNTLHLVSGAEIVDQVTTYRGEGHAFL</sequence>